<reference evidence="2" key="1">
    <citation type="submission" date="2016-10" db="EMBL/GenBank/DDBJ databases">
        <authorList>
            <person name="Varghese N."/>
            <person name="Submissions S."/>
        </authorList>
    </citation>
    <scope>NUCLEOTIDE SEQUENCE [LARGE SCALE GENOMIC DNA]</scope>
    <source>
        <strain evidence="2">ES.061</strain>
    </source>
</reference>
<evidence type="ECO:0008006" key="3">
    <source>
        <dbReference type="Google" id="ProtNLM"/>
    </source>
</evidence>
<protein>
    <recommendedName>
        <fullName evidence="3">Threonine transporter</fullName>
    </recommendedName>
</protein>
<sequence length="167" mass="18901">MDEVARDQFSLTFNGPLEAGVRAVAVLGSAFPRAYDIQRLTAFDYLLVRTHQLGGPDDLHPVTPIQTPATEVRRRVVQDALHLMMTRDLVVRIIDENGISYRAGESAAMFLDSLRTPYLAALKDRADWLVYHLADYTDAALDDLMRRFFDTWVVEFQTVERSLGARA</sequence>
<dbReference type="Proteomes" id="UP000199064">
    <property type="component" value="Unassembled WGS sequence"/>
</dbReference>
<gene>
    <name evidence="1" type="ORF">SAMN05216452_2235</name>
</gene>
<dbReference type="EMBL" id="FNSL01000001">
    <property type="protein sequence ID" value="SEB57605.1"/>
    <property type="molecule type" value="Genomic_DNA"/>
</dbReference>
<evidence type="ECO:0000313" key="1">
    <source>
        <dbReference type="EMBL" id="SEB57605.1"/>
    </source>
</evidence>
<dbReference type="AlphaFoldDB" id="A0A1H4KHK6"/>
<dbReference type="Pfam" id="PF20288">
    <property type="entry name" value="MC2"/>
    <property type="match status" value="1"/>
</dbReference>
<name>A0A1H4KHK6_9HYPH</name>
<evidence type="ECO:0000313" key="2">
    <source>
        <dbReference type="Proteomes" id="UP000199064"/>
    </source>
</evidence>
<proteinExistence type="predicted"/>
<dbReference type="InterPro" id="IPR046904">
    <property type="entry name" value="ABC-3C_MC2"/>
</dbReference>
<accession>A0A1H4KHK6</accession>
<organism evidence="1 2">
    <name type="scientific">Nitratireductor aquibiodomus</name>
    <dbReference type="NCBI Taxonomy" id="204799"/>
    <lineage>
        <taxon>Bacteria</taxon>
        <taxon>Pseudomonadati</taxon>
        <taxon>Pseudomonadota</taxon>
        <taxon>Alphaproteobacteria</taxon>
        <taxon>Hyphomicrobiales</taxon>
        <taxon>Phyllobacteriaceae</taxon>
        <taxon>Nitratireductor</taxon>
    </lineage>
</organism>
<keyword evidence="2" id="KW-1185">Reference proteome</keyword>
<dbReference type="RefSeq" id="WP_090328862.1">
    <property type="nucleotide sequence ID" value="NZ_FNSL01000001.1"/>
</dbReference>